<gene>
    <name evidence="1" type="ORF">HMPREF1535_02352</name>
</gene>
<dbReference type="HOGENOM" id="CLU_049151_1_0_10"/>
<name>A0A0F5JFX3_9BACT</name>
<dbReference type="AlphaFoldDB" id="A0A0F5JFX3"/>
<dbReference type="STRING" id="927665.HMPREF1535_02352"/>
<dbReference type="Proteomes" id="UP000033047">
    <property type="component" value="Unassembled WGS sequence"/>
</dbReference>
<accession>A0A0F5JFX3</accession>
<dbReference type="RefSeq" id="WP_009859850.1">
    <property type="nucleotide sequence ID" value="NZ_KQ033912.1"/>
</dbReference>
<dbReference type="EMBL" id="AQHV01000011">
    <property type="protein sequence ID" value="KKB56377.1"/>
    <property type="molecule type" value="Genomic_DNA"/>
</dbReference>
<reference evidence="1 2" key="1">
    <citation type="submission" date="2013-04" db="EMBL/GenBank/DDBJ databases">
        <title>The Genome Sequence of Parabacteroides goldsteinii DSM 19448.</title>
        <authorList>
            <consortium name="The Broad Institute Genomics Platform"/>
            <person name="Earl A."/>
            <person name="Ward D."/>
            <person name="Feldgarden M."/>
            <person name="Gevers D."/>
            <person name="Martens E."/>
            <person name="Sakamoto M."/>
            <person name="Benno Y."/>
            <person name="Song Y."/>
            <person name="Liu C."/>
            <person name="Lee J."/>
            <person name="Bolanos M."/>
            <person name="Vaisanen M.L."/>
            <person name="Finegold S.M."/>
            <person name="Walker B."/>
            <person name="Young S."/>
            <person name="Zeng Q."/>
            <person name="Gargeya S."/>
            <person name="Fitzgerald M."/>
            <person name="Haas B."/>
            <person name="Abouelleil A."/>
            <person name="Allen A.W."/>
            <person name="Alvarado L."/>
            <person name="Arachchi H.M."/>
            <person name="Berlin A.M."/>
            <person name="Chapman S.B."/>
            <person name="Gainer-Dewar J."/>
            <person name="Goldberg J."/>
            <person name="Griggs A."/>
            <person name="Gujja S."/>
            <person name="Hansen M."/>
            <person name="Howarth C."/>
            <person name="Imamovic A."/>
            <person name="Ireland A."/>
            <person name="Larimer J."/>
            <person name="McCowan C."/>
            <person name="Murphy C."/>
            <person name="Pearson M."/>
            <person name="Poon T.W."/>
            <person name="Priest M."/>
            <person name="Roberts A."/>
            <person name="Saif S."/>
            <person name="Shea T."/>
            <person name="Sisk P."/>
            <person name="Sykes S."/>
            <person name="Wortman J."/>
            <person name="Nusbaum C."/>
            <person name="Birren B."/>
        </authorList>
    </citation>
    <scope>NUCLEOTIDE SEQUENCE [LARGE SCALE GENOMIC DNA]</scope>
    <source>
        <strain evidence="1 2">DSM 19448</strain>
    </source>
</reference>
<protein>
    <recommendedName>
        <fullName evidence="3">Adhesin domain-containing protein</fullName>
    </recommendedName>
</protein>
<sequence length="360" mass="39877">MNTKQLKSRSLLLLAVLLIASTAISWGAKPESIKKKEISKSFDVSLSDLLMTDNRYGNTTITHWNKNEVAIRVEIEAKAESADAAQACIDRVNIELKKSGNTVSAITSLKQQNWGNNNSNIRFTINYFISMPSKLAINLSQKYGNINLPDKNEGKSTIQVKYGNLNAGSFTQPLNLEAKYGNVDINNVTKANLDLGYCGNVSVGDAEQMNADNKYSNMNIKKCGQINLENKYGNIKIESLDKGYMEIKYSEAMIGSVKDELNVDELAYSTLTIKELSANFKQVNVDARYGNLNISVPAKASFKIAAENMKYANRHVSGFNITNSSTEDKVNHYYEINGGNKGRINFDGNNYSNINVKALK</sequence>
<dbReference type="PATRIC" id="fig|927665.4.peg.2418"/>
<evidence type="ECO:0000313" key="1">
    <source>
        <dbReference type="EMBL" id="KKB56377.1"/>
    </source>
</evidence>
<proteinExistence type="predicted"/>
<organism evidence="1 2">
    <name type="scientific">Parabacteroides goldsteinii DSM 19448 = WAL 12034</name>
    <dbReference type="NCBI Taxonomy" id="927665"/>
    <lineage>
        <taxon>Bacteria</taxon>
        <taxon>Pseudomonadati</taxon>
        <taxon>Bacteroidota</taxon>
        <taxon>Bacteroidia</taxon>
        <taxon>Bacteroidales</taxon>
        <taxon>Tannerellaceae</taxon>
        <taxon>Parabacteroides</taxon>
    </lineage>
</organism>
<comment type="caution">
    <text evidence="1">The sequence shown here is derived from an EMBL/GenBank/DDBJ whole genome shotgun (WGS) entry which is preliminary data.</text>
</comment>
<evidence type="ECO:0000313" key="2">
    <source>
        <dbReference type="Proteomes" id="UP000033047"/>
    </source>
</evidence>
<evidence type="ECO:0008006" key="3">
    <source>
        <dbReference type="Google" id="ProtNLM"/>
    </source>
</evidence>